<dbReference type="Proteomes" id="UP000030300">
    <property type="component" value="Chromosome"/>
</dbReference>
<dbReference type="Pfam" id="PF25595">
    <property type="entry name" value="Phage_TTP_16"/>
    <property type="match status" value="1"/>
</dbReference>
<name>A0A0A1DKA3_NOCSI</name>
<evidence type="ECO:0000313" key="2">
    <source>
        <dbReference type="Proteomes" id="UP000030300"/>
    </source>
</evidence>
<dbReference type="KEGG" id="psim:KR76_15255"/>
<accession>A0A0A1DKA3</accession>
<dbReference type="RefSeq" id="WP_038679464.1">
    <property type="nucleotide sequence ID" value="NZ_BJMC01000009.1"/>
</dbReference>
<dbReference type="HOGENOM" id="CLU_1530537_0_0_11"/>
<dbReference type="OrthoDB" id="4954823at2"/>
<dbReference type="GeneID" id="96610204"/>
<reference evidence="1 2" key="1">
    <citation type="journal article" date="2015" name="Genome Announc.">
        <title>Complete Genome Sequence of Steroid-Transforming Nocardioides simplex VKM Ac-2033D.</title>
        <authorList>
            <person name="Shtratnikova V.Y."/>
            <person name="Schelkunov M.I."/>
            <person name="Pekov Y.A."/>
            <person name="Fokina V.V."/>
            <person name="Logacheva M.D."/>
            <person name="Sokolov S.L."/>
            <person name="Bragin E.Y."/>
            <person name="Ashapkin V.V."/>
            <person name="Donova M.V."/>
        </authorList>
    </citation>
    <scope>NUCLEOTIDE SEQUENCE [LARGE SCALE GENOMIC DNA]</scope>
    <source>
        <strain evidence="1 2">VKM Ac-2033D</strain>
    </source>
</reference>
<dbReference type="AlphaFoldDB" id="A0A0A1DKA3"/>
<organism evidence="1 2">
    <name type="scientific">Nocardioides simplex</name>
    <name type="common">Arthrobacter simplex</name>
    <dbReference type="NCBI Taxonomy" id="2045"/>
    <lineage>
        <taxon>Bacteria</taxon>
        <taxon>Bacillati</taxon>
        <taxon>Actinomycetota</taxon>
        <taxon>Actinomycetes</taxon>
        <taxon>Propionibacteriales</taxon>
        <taxon>Nocardioidaceae</taxon>
        <taxon>Pimelobacter</taxon>
    </lineage>
</organism>
<gene>
    <name evidence="1" type="ORF">KR76_15255</name>
</gene>
<protein>
    <submittedName>
        <fullName evidence="1">Uncharacterized protein</fullName>
    </submittedName>
</protein>
<keyword evidence="2" id="KW-1185">Reference proteome</keyword>
<dbReference type="eggNOG" id="ENOG503358X">
    <property type="taxonomic scope" value="Bacteria"/>
</dbReference>
<sequence>MRSLADGHEKIAVLTTKPVDPANPTVTELAAGIDASCAVLASDWNFGPTDSDTFSEPAVCEDSNAQSYGRSNGQFGATIFRHFATATPGEADATADTTFAAVKVKGTTVWVYSRLTAKKSAEAWAEDDEIRYGAEVLTDTPQPPQESGGYVKARVPGQVQKSWPYIKAAPATP</sequence>
<evidence type="ECO:0000313" key="1">
    <source>
        <dbReference type="EMBL" id="AIY17784.1"/>
    </source>
</evidence>
<dbReference type="InterPro" id="IPR058009">
    <property type="entry name" value="TTP_Phage_16"/>
</dbReference>
<dbReference type="STRING" id="2045.KR76_15255"/>
<proteinExistence type="predicted"/>
<dbReference type="EMBL" id="CP009896">
    <property type="protein sequence ID" value="AIY17784.1"/>
    <property type="molecule type" value="Genomic_DNA"/>
</dbReference>